<evidence type="ECO:0000256" key="2">
    <source>
        <dbReference type="ARBA" id="ARBA00011066"/>
    </source>
</evidence>
<name>A0A949K7F5_9FIRM</name>
<proteinExistence type="inferred from homology"/>
<evidence type="ECO:0000313" key="10">
    <source>
        <dbReference type="Proteomes" id="UP000712157"/>
    </source>
</evidence>
<dbReference type="Proteomes" id="UP000712157">
    <property type="component" value="Unassembled WGS sequence"/>
</dbReference>
<dbReference type="PANTHER" id="PTHR30409:SF1">
    <property type="entry name" value="CARBAMATE KINASE-RELATED"/>
    <property type="match status" value="1"/>
</dbReference>
<evidence type="ECO:0000256" key="5">
    <source>
        <dbReference type="ARBA" id="ARBA00022777"/>
    </source>
</evidence>
<dbReference type="Pfam" id="PF00696">
    <property type="entry name" value="AA_kinase"/>
    <property type="match status" value="1"/>
</dbReference>
<dbReference type="GO" id="GO:0019546">
    <property type="term" value="P:L-arginine deiminase pathway"/>
    <property type="evidence" value="ECO:0007669"/>
    <property type="project" value="TreeGrafter"/>
</dbReference>
<comment type="catalytic activity">
    <reaction evidence="6">
        <text>hydrogencarbonate + NH4(+) + ATP = carbamoyl phosphate + ADP + H2O + H(+)</text>
        <dbReference type="Rhea" id="RHEA:10152"/>
        <dbReference type="ChEBI" id="CHEBI:15377"/>
        <dbReference type="ChEBI" id="CHEBI:15378"/>
        <dbReference type="ChEBI" id="CHEBI:17544"/>
        <dbReference type="ChEBI" id="CHEBI:28938"/>
        <dbReference type="ChEBI" id="CHEBI:30616"/>
        <dbReference type="ChEBI" id="CHEBI:58228"/>
        <dbReference type="ChEBI" id="CHEBI:456216"/>
        <dbReference type="EC" id="2.7.2.2"/>
    </reaction>
</comment>
<dbReference type="EMBL" id="JAHQCW010000026">
    <property type="protein sequence ID" value="MBU9737848.1"/>
    <property type="molecule type" value="Genomic_DNA"/>
</dbReference>
<dbReference type="GO" id="GO:0005829">
    <property type="term" value="C:cytosol"/>
    <property type="evidence" value="ECO:0007669"/>
    <property type="project" value="TreeGrafter"/>
</dbReference>
<comment type="pathway">
    <text evidence="1">Metabolic intermediate metabolism; carbamoyl phosphate degradation; CO(2) and NH(3) from carbamoyl phosphate: step 1/1.</text>
</comment>
<evidence type="ECO:0000259" key="8">
    <source>
        <dbReference type="Pfam" id="PF00696"/>
    </source>
</evidence>
<protein>
    <recommendedName>
        <fullName evidence="3 7">Carbamate kinase</fullName>
    </recommendedName>
</protein>
<dbReference type="SUPFAM" id="SSF53633">
    <property type="entry name" value="Carbamate kinase-like"/>
    <property type="match status" value="1"/>
</dbReference>
<dbReference type="RefSeq" id="WP_158348584.1">
    <property type="nucleotide sequence ID" value="NZ_JAHQCW010000026.1"/>
</dbReference>
<dbReference type="AlphaFoldDB" id="A0A949K7F5"/>
<dbReference type="InterPro" id="IPR001048">
    <property type="entry name" value="Asp/Glu/Uridylate_kinase"/>
</dbReference>
<evidence type="ECO:0000256" key="4">
    <source>
        <dbReference type="ARBA" id="ARBA00022679"/>
    </source>
</evidence>
<dbReference type="InterPro" id="IPR036393">
    <property type="entry name" value="AceGlu_kinase-like_sf"/>
</dbReference>
<keyword evidence="5 7" id="KW-0418">Kinase</keyword>
<dbReference type="GO" id="GO:0008804">
    <property type="term" value="F:carbamate kinase activity"/>
    <property type="evidence" value="ECO:0007669"/>
    <property type="project" value="UniProtKB-EC"/>
</dbReference>
<accession>A0A949K7F5</accession>
<dbReference type="PIRSF" id="PIRSF000723">
    <property type="entry name" value="Carbamate_kin"/>
    <property type="match status" value="1"/>
</dbReference>
<evidence type="ECO:0000256" key="3">
    <source>
        <dbReference type="ARBA" id="ARBA00013070"/>
    </source>
</evidence>
<dbReference type="PRINTS" id="PR01469">
    <property type="entry name" value="CARBMTKINASE"/>
</dbReference>
<organism evidence="9 10">
    <name type="scientific">Diplocloster agilis</name>
    <dbReference type="NCBI Taxonomy" id="2850323"/>
    <lineage>
        <taxon>Bacteria</taxon>
        <taxon>Bacillati</taxon>
        <taxon>Bacillota</taxon>
        <taxon>Clostridia</taxon>
        <taxon>Lachnospirales</taxon>
        <taxon>Lachnospiraceae</taxon>
        <taxon>Diplocloster</taxon>
    </lineage>
</organism>
<comment type="similarity">
    <text evidence="2 7">Belongs to the carbamate kinase family.</text>
</comment>
<evidence type="ECO:0000256" key="6">
    <source>
        <dbReference type="ARBA" id="ARBA00048467"/>
    </source>
</evidence>
<dbReference type="PANTHER" id="PTHR30409">
    <property type="entry name" value="CARBAMATE KINASE"/>
    <property type="match status" value="1"/>
</dbReference>
<dbReference type="Gene3D" id="3.40.1160.10">
    <property type="entry name" value="Acetylglutamate kinase-like"/>
    <property type="match status" value="1"/>
</dbReference>
<sequence>MNKKKAVVALGHKALGITLPEQKIAAHEAAASIADLIEDGYQLVISHSNAPQVGMIHTAMNEFAGRHPEFTAAPMSVCSAMSQGYIGYDLQNSIREELLNRGIYKTVSTVLTQVKVDPYDEAFYNPEKKVGRYMDQEEAELEEKKGNYVTEVPDKGYQRIVAAPKPRDIIEIDAIKALLDAGQVVIAAGGGGIPVLAQRHHLKGASAVIEKDAVCALTAELIDADELIILTAVEKVALNYGKENEQWLDVMTTTEARKYMEEGHFAAGSMLPKIEAAVEFVEGREGRSALITILEKAVDGLNGKTGTRIVKG</sequence>
<evidence type="ECO:0000313" key="9">
    <source>
        <dbReference type="EMBL" id="MBU9737848.1"/>
    </source>
</evidence>
<gene>
    <name evidence="9" type="ORF">KTH89_14995</name>
</gene>
<dbReference type="CDD" id="cd04235">
    <property type="entry name" value="AAK_CK"/>
    <property type="match status" value="1"/>
</dbReference>
<reference evidence="9" key="1">
    <citation type="submission" date="2021-06" db="EMBL/GenBank/DDBJ databases">
        <title>Description of novel taxa of the family Lachnospiraceae.</title>
        <authorList>
            <person name="Chaplin A.V."/>
            <person name="Sokolova S.R."/>
            <person name="Pikina A.P."/>
            <person name="Korzhanova M."/>
            <person name="Belova V."/>
            <person name="Korostin D."/>
            <person name="Efimov B.A."/>
        </authorList>
    </citation>
    <scope>NUCLEOTIDE SEQUENCE</scope>
    <source>
        <strain evidence="9">ASD5720</strain>
    </source>
</reference>
<keyword evidence="10" id="KW-1185">Reference proteome</keyword>
<dbReference type="NCBIfam" id="NF009007">
    <property type="entry name" value="PRK12352.1"/>
    <property type="match status" value="1"/>
</dbReference>
<dbReference type="InterPro" id="IPR003964">
    <property type="entry name" value="Carb_kinase"/>
</dbReference>
<feature type="domain" description="Aspartate/glutamate/uridylate kinase" evidence="8">
    <location>
        <begin position="4"/>
        <end position="284"/>
    </location>
</feature>
<evidence type="ECO:0000256" key="1">
    <source>
        <dbReference type="ARBA" id="ARBA00005118"/>
    </source>
</evidence>
<comment type="caution">
    <text evidence="9">The sequence shown here is derived from an EMBL/GenBank/DDBJ whole genome shotgun (WGS) entry which is preliminary data.</text>
</comment>
<keyword evidence="4 7" id="KW-0808">Transferase</keyword>
<evidence type="ECO:0000256" key="7">
    <source>
        <dbReference type="PIRNR" id="PIRNR000723"/>
    </source>
</evidence>